<feature type="signal peptide" evidence="4">
    <location>
        <begin position="1"/>
        <end position="21"/>
    </location>
</feature>
<dbReference type="InterPro" id="IPR007110">
    <property type="entry name" value="Ig-like_dom"/>
</dbReference>
<dbReference type="PROSITE" id="PS50835">
    <property type="entry name" value="IG_LIKE"/>
    <property type="match status" value="1"/>
</dbReference>
<reference evidence="6 7" key="1">
    <citation type="journal article" date="2017" name="PLoS Biol.">
        <title>The sea cucumber genome provides insights into morphological evolution and visceral regeneration.</title>
        <authorList>
            <person name="Zhang X."/>
            <person name="Sun L."/>
            <person name="Yuan J."/>
            <person name="Sun Y."/>
            <person name="Gao Y."/>
            <person name="Zhang L."/>
            <person name="Li S."/>
            <person name="Dai H."/>
            <person name="Hamel J.F."/>
            <person name="Liu C."/>
            <person name="Yu Y."/>
            <person name="Liu S."/>
            <person name="Lin W."/>
            <person name="Guo K."/>
            <person name="Jin S."/>
            <person name="Xu P."/>
            <person name="Storey K.B."/>
            <person name="Huan P."/>
            <person name="Zhang T."/>
            <person name="Zhou Y."/>
            <person name="Zhang J."/>
            <person name="Lin C."/>
            <person name="Li X."/>
            <person name="Xing L."/>
            <person name="Huo D."/>
            <person name="Sun M."/>
            <person name="Wang L."/>
            <person name="Mercier A."/>
            <person name="Li F."/>
            <person name="Yang H."/>
            <person name="Xiang J."/>
        </authorList>
    </citation>
    <scope>NUCLEOTIDE SEQUENCE [LARGE SCALE GENOMIC DNA]</scope>
    <source>
        <strain evidence="6">Shaxun</strain>
        <tissue evidence="6">Muscle</tissue>
    </source>
</reference>
<keyword evidence="3" id="KW-0812">Transmembrane</keyword>
<feature type="chain" id="PRO_5013580480" description="Ig-like domain-containing protein" evidence="4">
    <location>
        <begin position="22"/>
        <end position="966"/>
    </location>
</feature>
<name>A0A2G8KP09_STIJA</name>
<dbReference type="SUPFAM" id="SSF48726">
    <property type="entry name" value="Immunoglobulin"/>
    <property type="match status" value="2"/>
</dbReference>
<dbReference type="SMART" id="SM00409">
    <property type="entry name" value="IG"/>
    <property type="match status" value="2"/>
</dbReference>
<dbReference type="Proteomes" id="UP000230750">
    <property type="component" value="Unassembled WGS sequence"/>
</dbReference>
<dbReference type="OrthoDB" id="10055806at2759"/>
<keyword evidence="7" id="KW-1185">Reference proteome</keyword>
<dbReference type="AlphaFoldDB" id="A0A2G8KP09"/>
<keyword evidence="3" id="KW-1133">Transmembrane helix</keyword>
<feature type="region of interest" description="Disordered" evidence="2">
    <location>
        <begin position="395"/>
        <end position="493"/>
    </location>
</feature>
<feature type="transmembrane region" description="Helical" evidence="3">
    <location>
        <begin position="364"/>
        <end position="386"/>
    </location>
</feature>
<evidence type="ECO:0000256" key="3">
    <source>
        <dbReference type="SAM" id="Phobius"/>
    </source>
</evidence>
<dbReference type="InterPro" id="IPR003599">
    <property type="entry name" value="Ig_sub"/>
</dbReference>
<dbReference type="InterPro" id="IPR036179">
    <property type="entry name" value="Ig-like_dom_sf"/>
</dbReference>
<evidence type="ECO:0000259" key="5">
    <source>
        <dbReference type="PROSITE" id="PS50835"/>
    </source>
</evidence>
<evidence type="ECO:0000256" key="1">
    <source>
        <dbReference type="SAM" id="Coils"/>
    </source>
</evidence>
<evidence type="ECO:0000256" key="4">
    <source>
        <dbReference type="SAM" id="SignalP"/>
    </source>
</evidence>
<keyword evidence="4" id="KW-0732">Signal</keyword>
<feature type="compositionally biased region" description="Basic and acidic residues" evidence="2">
    <location>
        <begin position="508"/>
        <end position="530"/>
    </location>
</feature>
<proteinExistence type="predicted"/>
<comment type="caution">
    <text evidence="6">The sequence shown here is derived from an EMBL/GenBank/DDBJ whole genome shotgun (WGS) entry which is preliminary data.</text>
</comment>
<evidence type="ECO:0000313" key="7">
    <source>
        <dbReference type="Proteomes" id="UP000230750"/>
    </source>
</evidence>
<feature type="compositionally biased region" description="Basic and acidic residues" evidence="2">
    <location>
        <begin position="417"/>
        <end position="432"/>
    </location>
</feature>
<evidence type="ECO:0000256" key="2">
    <source>
        <dbReference type="SAM" id="MobiDB-lite"/>
    </source>
</evidence>
<sequence length="966" mass="109705">MEAMDNFFIAVIFLTTHFILGRSSENCIPKQILRPGESGTIRCSIEDGFCVVYWYDTQDLTQQPVLFSEDGQIGGRGYTSGEFNLASDGSLLIVRVAAQHERIFTVVIFENRDSDKLIQHTIQVFVIALPSLPYPDIKQCESKQYCYKQMHASDELECAVHDTRPPVHLTWVRRTMNRDSDVTFQRTYSTNVDLNTTTATMRLRSLLPFNFHLFVCRAKYNTLVLENLESYIITEVDELSTDLSKATYKEIEKGDSIQCSGDKILFFIWKKAVPGTSNVVIAHGYVLAGTKFSEQPYSIDRYGSLTFLQFNESQEGVYACYTSDGNKETVTSYNLTTASLVTQPIVPIGQGITGAAVVPEQRNIAAIVIPVCLAVMLLVLGIFLAWRRKKIIKKRRGKEQSEPSESIRLYEPQNGDQRSKERKEEHPERNMEEGIIDVCHITDKEECQGSDDSIRGEESPADNNESVEEEQHVSEGEINIDKTEEESAASKENALWCDNEKNIDEGIIDECHLTDDEERQRSDDSIRGEESSDDNGISKSPNKVLNIGEFDLSENTQIRSYQVSEKSTGCRQEKVILLIGGRGSDKTEVVSNLVIYFSGIPFTDHRRCESNIGQHVVNCISIYTPPSKFNFDVKILDLPNVSDCSETLQPTAYENILEEMYQAKNKKYQLTQVDAVVIVHRFSGNSDVPYPILRIFGKDLFANIYMFAGSFFSDKCSESAEKDEEAANKFLLTHEHLLPGQCNVKSNNTRKQSLIKERCYDSFSDCLTKRSSVNVERSEKVLCHRKELREEISNIRETLNVLKKRQTKLQESNTTCSEDTVLLGGGKYAMICHACNNTCHIPCNHTNITDCECWKWLSYFRGCSKCKDSCGRDSHKRCSYRYKNATELDTDKSKLKNAEEKVKVTKQQIKIIAEKIEICINELHETSLCPTRIFLDGDLANTENCEILNVEMKLENFIQKVNEILN</sequence>
<keyword evidence="1" id="KW-0175">Coiled coil</keyword>
<organism evidence="6 7">
    <name type="scientific">Stichopus japonicus</name>
    <name type="common">Sea cucumber</name>
    <dbReference type="NCBI Taxonomy" id="307972"/>
    <lineage>
        <taxon>Eukaryota</taxon>
        <taxon>Metazoa</taxon>
        <taxon>Echinodermata</taxon>
        <taxon>Eleutherozoa</taxon>
        <taxon>Echinozoa</taxon>
        <taxon>Holothuroidea</taxon>
        <taxon>Aspidochirotacea</taxon>
        <taxon>Aspidochirotida</taxon>
        <taxon>Stichopodidae</taxon>
        <taxon>Apostichopus</taxon>
    </lineage>
</organism>
<feature type="region of interest" description="Disordered" evidence="2">
    <location>
        <begin position="508"/>
        <end position="542"/>
    </location>
</feature>
<accession>A0A2G8KP09</accession>
<feature type="compositionally biased region" description="Basic and acidic residues" evidence="2">
    <location>
        <begin position="440"/>
        <end position="458"/>
    </location>
</feature>
<feature type="coiled-coil region" evidence="1">
    <location>
        <begin position="888"/>
        <end position="915"/>
    </location>
</feature>
<protein>
    <recommendedName>
        <fullName evidence="5">Ig-like domain-containing protein</fullName>
    </recommendedName>
</protein>
<feature type="compositionally biased region" description="Basic and acidic residues" evidence="2">
    <location>
        <begin position="469"/>
        <end position="482"/>
    </location>
</feature>
<dbReference type="EMBL" id="MRZV01000449">
    <property type="protein sequence ID" value="PIK49741.1"/>
    <property type="molecule type" value="Genomic_DNA"/>
</dbReference>
<keyword evidence="3" id="KW-0472">Membrane</keyword>
<gene>
    <name evidence="6" type="ORF">BSL78_13366</name>
</gene>
<feature type="domain" description="Ig-like" evidence="5">
    <location>
        <begin position="135"/>
        <end position="226"/>
    </location>
</feature>
<evidence type="ECO:0000313" key="6">
    <source>
        <dbReference type="EMBL" id="PIK49741.1"/>
    </source>
</evidence>